<dbReference type="AlphaFoldDB" id="A0A250J9D7"/>
<sequence length="143" mass="14648">MKSSTLFAAISVAALGMGSAQAATLTFTVQNKITTGAITNTYQNTCGTIIPSLGPVAANGISVTHQTDCGTSTALVFEYTNGNKVCRFNLSTIYTPPNPILGTSGYWTPSGSGTSRGSTSATCKATLTSLGSNGNYSWALSMQ</sequence>
<dbReference type="EMBL" id="CP022098">
    <property type="protein sequence ID" value="ATB39816.1"/>
    <property type="molecule type" value="Genomic_DNA"/>
</dbReference>
<protein>
    <submittedName>
        <fullName evidence="2">Uncharacterized protein</fullName>
    </submittedName>
</protein>
<evidence type="ECO:0000256" key="1">
    <source>
        <dbReference type="SAM" id="SignalP"/>
    </source>
</evidence>
<dbReference type="Proteomes" id="UP000217257">
    <property type="component" value="Chromosome"/>
</dbReference>
<reference evidence="2 3" key="1">
    <citation type="submission" date="2017-06" db="EMBL/GenBank/DDBJ databases">
        <title>Sequencing and comparative analysis of myxobacterial genomes.</title>
        <authorList>
            <person name="Rupp O."/>
            <person name="Goesmann A."/>
            <person name="Sogaard-Andersen L."/>
        </authorList>
    </citation>
    <scope>NUCLEOTIDE SEQUENCE [LARGE SCALE GENOMIC DNA]</scope>
    <source>
        <strain evidence="2 3">DSM 52655</strain>
    </source>
</reference>
<keyword evidence="1" id="KW-0732">Signal</keyword>
<feature type="signal peptide" evidence="1">
    <location>
        <begin position="1"/>
        <end position="22"/>
    </location>
</feature>
<dbReference type="KEGG" id="cfus:CYFUS_005264"/>
<name>A0A250J9D7_9BACT</name>
<proteinExistence type="predicted"/>
<gene>
    <name evidence="2" type="ORF">CYFUS_005264</name>
</gene>
<evidence type="ECO:0000313" key="2">
    <source>
        <dbReference type="EMBL" id="ATB39816.1"/>
    </source>
</evidence>
<feature type="chain" id="PRO_5012038304" evidence="1">
    <location>
        <begin position="23"/>
        <end position="143"/>
    </location>
</feature>
<organism evidence="2 3">
    <name type="scientific">Cystobacter fuscus</name>
    <dbReference type="NCBI Taxonomy" id="43"/>
    <lineage>
        <taxon>Bacteria</taxon>
        <taxon>Pseudomonadati</taxon>
        <taxon>Myxococcota</taxon>
        <taxon>Myxococcia</taxon>
        <taxon>Myxococcales</taxon>
        <taxon>Cystobacterineae</taxon>
        <taxon>Archangiaceae</taxon>
        <taxon>Cystobacter</taxon>
    </lineage>
</organism>
<accession>A0A250J9D7</accession>
<evidence type="ECO:0000313" key="3">
    <source>
        <dbReference type="Proteomes" id="UP000217257"/>
    </source>
</evidence>
<dbReference type="RefSeq" id="WP_095987793.1">
    <property type="nucleotide sequence ID" value="NZ_CP022098.1"/>
</dbReference>